<protein>
    <recommendedName>
        <fullName evidence="2">ubiquitinyl hydrolase 1</fullName>
        <ecNumber evidence="2">3.4.19.12</ecNumber>
    </recommendedName>
</protein>
<keyword evidence="3" id="KW-0645">Protease</keyword>
<organism evidence="8 9">
    <name type="scientific">Adineta steineri</name>
    <dbReference type="NCBI Taxonomy" id="433720"/>
    <lineage>
        <taxon>Eukaryota</taxon>
        <taxon>Metazoa</taxon>
        <taxon>Spiralia</taxon>
        <taxon>Gnathifera</taxon>
        <taxon>Rotifera</taxon>
        <taxon>Eurotatoria</taxon>
        <taxon>Bdelloidea</taxon>
        <taxon>Adinetida</taxon>
        <taxon>Adinetidae</taxon>
        <taxon>Adineta</taxon>
    </lineage>
</organism>
<proteinExistence type="predicted"/>
<dbReference type="EMBL" id="CAJOBB010024992">
    <property type="protein sequence ID" value="CAF4404974.1"/>
    <property type="molecule type" value="Genomic_DNA"/>
</dbReference>
<gene>
    <name evidence="8" type="ORF">KXQ929_LOCUS51240</name>
</gene>
<name>A0A820PID5_9BILA</name>
<evidence type="ECO:0000256" key="3">
    <source>
        <dbReference type="ARBA" id="ARBA00022670"/>
    </source>
</evidence>
<keyword evidence="4" id="KW-0833">Ubl conjugation pathway</keyword>
<evidence type="ECO:0000256" key="6">
    <source>
        <dbReference type="PROSITE-ProRule" id="PRU00331"/>
    </source>
</evidence>
<keyword evidence="5" id="KW-0378">Hydrolase</keyword>
<evidence type="ECO:0000256" key="2">
    <source>
        <dbReference type="ARBA" id="ARBA00012759"/>
    </source>
</evidence>
<evidence type="ECO:0000313" key="9">
    <source>
        <dbReference type="Proteomes" id="UP000663868"/>
    </source>
</evidence>
<dbReference type="InterPro" id="IPR006155">
    <property type="entry name" value="Josephin"/>
</dbReference>
<comment type="catalytic activity">
    <reaction evidence="1">
        <text>Thiol-dependent hydrolysis of ester, thioester, amide, peptide and isopeptide bonds formed by the C-terminal Gly of ubiquitin (a 76-residue protein attached to proteins as an intracellular targeting signal).</text>
        <dbReference type="EC" id="3.4.19.12"/>
    </reaction>
</comment>
<comment type="caution">
    <text evidence="8">The sequence shown here is derived from an EMBL/GenBank/DDBJ whole genome shotgun (WGS) entry which is preliminary data.</text>
</comment>
<evidence type="ECO:0000313" key="8">
    <source>
        <dbReference type="EMBL" id="CAF4404974.1"/>
    </source>
</evidence>
<accession>A0A820PID5</accession>
<dbReference type="Proteomes" id="UP000663868">
    <property type="component" value="Unassembled WGS sequence"/>
</dbReference>
<feature type="domain" description="Josephin" evidence="7">
    <location>
        <begin position="86"/>
        <end position="131"/>
    </location>
</feature>
<dbReference type="GO" id="GO:0006508">
    <property type="term" value="P:proteolysis"/>
    <property type="evidence" value="ECO:0007669"/>
    <property type="project" value="UniProtKB-KW"/>
</dbReference>
<evidence type="ECO:0000256" key="1">
    <source>
        <dbReference type="ARBA" id="ARBA00000707"/>
    </source>
</evidence>
<evidence type="ECO:0000256" key="4">
    <source>
        <dbReference type="ARBA" id="ARBA00022786"/>
    </source>
</evidence>
<sequence>MIVSKVALNEMYRLETIEKDYPINIEQYLRTERYIDWCLSLPSEIDKASSIASKTSIESISEHVNIKQFKVEKSNSFIRKSKRKPENIIICEQQEENYCGRHVLRAVCQRLDLFSDEYLKEVAEHKAATEQ</sequence>
<dbReference type="EC" id="3.4.19.12" evidence="2"/>
<dbReference type="GO" id="GO:0004843">
    <property type="term" value="F:cysteine-type deubiquitinase activity"/>
    <property type="evidence" value="ECO:0007669"/>
    <property type="project" value="UniProtKB-EC"/>
</dbReference>
<evidence type="ECO:0000259" key="7">
    <source>
        <dbReference type="PROSITE" id="PS50957"/>
    </source>
</evidence>
<dbReference type="GO" id="GO:0016579">
    <property type="term" value="P:protein deubiquitination"/>
    <property type="evidence" value="ECO:0007669"/>
    <property type="project" value="InterPro"/>
</dbReference>
<evidence type="ECO:0000256" key="5">
    <source>
        <dbReference type="ARBA" id="ARBA00022801"/>
    </source>
</evidence>
<comment type="caution">
    <text evidence="6">Lacks conserved residue(s) required for the propagation of feature annotation.</text>
</comment>
<reference evidence="8" key="1">
    <citation type="submission" date="2021-02" db="EMBL/GenBank/DDBJ databases">
        <authorList>
            <person name="Nowell W R."/>
        </authorList>
    </citation>
    <scope>NUCLEOTIDE SEQUENCE</scope>
</reference>
<dbReference type="AlphaFoldDB" id="A0A820PID5"/>
<feature type="non-terminal residue" evidence="8">
    <location>
        <position position="1"/>
    </location>
</feature>
<dbReference type="PROSITE" id="PS50957">
    <property type="entry name" value="JOSEPHIN"/>
    <property type="match status" value="1"/>
</dbReference>